<dbReference type="AlphaFoldDB" id="A0A2T1EH22"/>
<dbReference type="Proteomes" id="UP000239576">
    <property type="component" value="Unassembled WGS sequence"/>
</dbReference>
<proteinExistence type="predicted"/>
<reference evidence="3" key="1">
    <citation type="submission" date="2018-02" db="EMBL/GenBank/DDBJ databases">
        <authorList>
            <person name="Moore K."/>
            <person name="Momper L."/>
        </authorList>
    </citation>
    <scope>NUCLEOTIDE SEQUENCE [LARGE SCALE GENOMIC DNA]</scope>
    <source>
        <strain evidence="3">ULC18</strain>
    </source>
</reference>
<accession>A0A2T1EH22</accession>
<gene>
    <name evidence="2" type="ORF">C7B82_06175</name>
</gene>
<evidence type="ECO:0000313" key="3">
    <source>
        <dbReference type="Proteomes" id="UP000239576"/>
    </source>
</evidence>
<name>A0A2T1EH22_9CYAN</name>
<organism evidence="2 3">
    <name type="scientific">Stenomitos frigidus ULC18</name>
    <dbReference type="NCBI Taxonomy" id="2107698"/>
    <lineage>
        <taxon>Bacteria</taxon>
        <taxon>Bacillati</taxon>
        <taxon>Cyanobacteriota</taxon>
        <taxon>Cyanophyceae</taxon>
        <taxon>Leptolyngbyales</taxon>
        <taxon>Leptolyngbyaceae</taxon>
        <taxon>Stenomitos</taxon>
    </lineage>
</organism>
<dbReference type="OrthoDB" id="526368at2"/>
<evidence type="ECO:0000313" key="2">
    <source>
        <dbReference type="EMBL" id="PSB32057.1"/>
    </source>
</evidence>
<comment type="caution">
    <text evidence="2">The sequence shown here is derived from an EMBL/GenBank/DDBJ whole genome shotgun (WGS) entry which is preliminary data.</text>
</comment>
<dbReference type="EMBL" id="PVWK01000030">
    <property type="protein sequence ID" value="PSB32057.1"/>
    <property type="molecule type" value="Genomic_DNA"/>
</dbReference>
<dbReference type="Gene3D" id="1.20.910.10">
    <property type="entry name" value="Heme oxygenase-like"/>
    <property type="match status" value="1"/>
</dbReference>
<dbReference type="RefSeq" id="WP_106255441.1">
    <property type="nucleotide sequence ID" value="NZ_CAWNSW010000076.1"/>
</dbReference>
<reference evidence="2 3" key="2">
    <citation type="submission" date="2018-03" db="EMBL/GenBank/DDBJ databases">
        <title>The ancient ancestry and fast evolution of plastids.</title>
        <authorList>
            <person name="Moore K.R."/>
            <person name="Magnabosco C."/>
            <person name="Momper L."/>
            <person name="Gold D.A."/>
            <person name="Bosak T."/>
            <person name="Fournier G.P."/>
        </authorList>
    </citation>
    <scope>NUCLEOTIDE SEQUENCE [LARGE SCALE GENOMIC DNA]</scope>
    <source>
        <strain evidence="2 3">ULC18</strain>
    </source>
</reference>
<keyword evidence="3" id="KW-1185">Reference proteome</keyword>
<dbReference type="SUPFAM" id="SSF48613">
    <property type="entry name" value="Heme oxygenase-like"/>
    <property type="match status" value="1"/>
</dbReference>
<dbReference type="InterPro" id="IPR016084">
    <property type="entry name" value="Haem_Oase-like_multi-hlx"/>
</dbReference>
<evidence type="ECO:0000256" key="1">
    <source>
        <dbReference type="SAM" id="MobiDB-lite"/>
    </source>
</evidence>
<sequence length="307" mass="35051">MTSVLTFTTPHLTVSPRIQERLQRGELTRSQVDDFQTFLNQVNHALLQHPIITQNAYTRWFQQGDATDDELRHFIQQFSVFSNQFLVAALLKVINSPTLQQSRASREILLNELGVIYRRMEGAIAAQTSKTDEEKDQQGDPEVVSTEGTVDGGICRFRAAHFEWLIAVAEGLALHYEDLGQRKHGSLTTLHFCDELQRLYGSDEPNIAEGASFAVENWAAAGFWQELEDGLNRIKHTRHPQLRLAFFTWHNRVEAQHAGHTLEELEAVYFKPAFDRIQFIQGGQAILEAIAVFWEGLERDRINHVCV</sequence>
<protein>
    <recommendedName>
        <fullName evidence="4">Iron-containing redox enzyme family protein</fullName>
    </recommendedName>
</protein>
<feature type="region of interest" description="Disordered" evidence="1">
    <location>
        <begin position="127"/>
        <end position="146"/>
    </location>
</feature>
<evidence type="ECO:0008006" key="4">
    <source>
        <dbReference type="Google" id="ProtNLM"/>
    </source>
</evidence>